<keyword evidence="2" id="KW-1185">Reference proteome</keyword>
<gene>
    <name evidence="1" type="ORF">CKF58_07655</name>
</gene>
<dbReference type="Proteomes" id="UP000265916">
    <property type="component" value="Unassembled WGS sequence"/>
</dbReference>
<evidence type="ECO:0000313" key="2">
    <source>
        <dbReference type="Proteomes" id="UP000265916"/>
    </source>
</evidence>
<dbReference type="AlphaFoldDB" id="A0A3A1YC82"/>
<name>A0A3A1YC82_9GAMM</name>
<dbReference type="EMBL" id="NRJG01000172">
    <property type="protein sequence ID" value="RIY34780.1"/>
    <property type="molecule type" value="Genomic_DNA"/>
</dbReference>
<dbReference type="OrthoDB" id="5675530at2"/>
<evidence type="ECO:0000313" key="1">
    <source>
        <dbReference type="EMBL" id="RIY34780.1"/>
    </source>
</evidence>
<reference evidence="1 2" key="1">
    <citation type="submission" date="2017-08" db="EMBL/GenBank/DDBJ databases">
        <title>Reclassification of Bisgaard taxon 37 and 44.</title>
        <authorList>
            <person name="Christensen H."/>
        </authorList>
    </citation>
    <scope>NUCLEOTIDE SEQUENCE [LARGE SCALE GENOMIC DNA]</scope>
    <source>
        <strain evidence="1 2">111</strain>
    </source>
</reference>
<sequence length="384" mass="45494">MGIFDFFKKKKAVAKTQATTVHEFSLPDSQQVKGNKYADFKKKEAQVDSPMQALQQIPALQVEFSYFDKFLAQQEGFKPELSRMLLLDHRNLSLVNLHDLILKYTQQYQVYSENLLHDEQNRDKSRFLSLVQAVDQVFGLALFDRERVFNFKALCVIDFFLNEIFYSNLVTYREHLEYSKQDIEQVLSTHFRNIDPQDFINDYIVPRYEQILEPLITKDFAQAEGKSTEFFTKRLPYLLLVDLVRKTTFLPLTYHELVEEFFKSWLQTPDDVNNFQEMRRNVILQQRALWQLLITQCLAIKAFEYDITGKSYHLDVEALEGFKKSIAQLPNYMFTLLLLARRKVNTSDISLFEKDIELVEQLTFLCESQVDYRKLYFYLKNLGL</sequence>
<dbReference type="RefSeq" id="WP_119532605.1">
    <property type="nucleotide sequence ID" value="NZ_JBHSSP010000009.1"/>
</dbReference>
<proteinExistence type="predicted"/>
<organism evidence="1 2">
    <name type="scientific">Psittacicella hinzii</name>
    <dbReference type="NCBI Taxonomy" id="2028575"/>
    <lineage>
        <taxon>Bacteria</taxon>
        <taxon>Pseudomonadati</taxon>
        <taxon>Pseudomonadota</taxon>
        <taxon>Gammaproteobacteria</taxon>
        <taxon>Pasteurellales</taxon>
        <taxon>Psittacicellaceae</taxon>
        <taxon>Psittacicella</taxon>
    </lineage>
</organism>
<accession>A0A3A1YC82</accession>
<protein>
    <submittedName>
        <fullName evidence="1">Uncharacterized protein</fullName>
    </submittedName>
</protein>
<comment type="caution">
    <text evidence="1">The sequence shown here is derived from an EMBL/GenBank/DDBJ whole genome shotgun (WGS) entry which is preliminary data.</text>
</comment>